<organism evidence="3 5">
    <name type="scientific">Streptomyces gougerotii</name>
    <dbReference type="NCBI Taxonomy" id="53448"/>
    <lineage>
        <taxon>Bacteria</taxon>
        <taxon>Bacillati</taxon>
        <taxon>Actinomycetota</taxon>
        <taxon>Actinomycetes</taxon>
        <taxon>Kitasatosporales</taxon>
        <taxon>Streptomycetaceae</taxon>
        <taxon>Streptomyces</taxon>
        <taxon>Streptomyces diastaticus group</taxon>
    </lineage>
</organism>
<feature type="compositionally biased region" description="Polar residues" evidence="1">
    <location>
        <begin position="12"/>
        <end position="25"/>
    </location>
</feature>
<evidence type="ECO:0000313" key="3">
    <source>
        <dbReference type="EMBL" id="GGU52901.1"/>
    </source>
</evidence>
<reference evidence="3" key="1">
    <citation type="journal article" date="2014" name="Int. J. Syst. Evol. Microbiol.">
        <title>Complete genome sequence of Corynebacterium casei LMG S-19264T (=DSM 44701T), isolated from a smear-ripened cheese.</title>
        <authorList>
            <consortium name="US DOE Joint Genome Institute (JGI-PGF)"/>
            <person name="Walter F."/>
            <person name="Albersmeier A."/>
            <person name="Kalinowski J."/>
            <person name="Ruckert C."/>
        </authorList>
    </citation>
    <scope>NUCLEOTIDE SEQUENCE</scope>
    <source>
        <strain evidence="3">JCM 4136</strain>
    </source>
</reference>
<evidence type="ECO:0000313" key="5">
    <source>
        <dbReference type="Proteomes" id="UP000660975"/>
    </source>
</evidence>
<sequence length="122" mass="12791">MMPTPVAENSDLPMTSHPSDSRSPTTVPPGGADIGTAPDGTPCPAECSLPNQGAAYHLSRGQHGGAPPSEACAPTAARNTRSRSPFERLKGTFMQVRRVRLVSMIEASAGFHGRTPSVRSPR</sequence>
<accession>A0A8H9HEM6</accession>
<dbReference type="EMBL" id="BMSC01000001">
    <property type="protein sequence ID" value="GGU52901.1"/>
    <property type="molecule type" value="Genomic_DNA"/>
</dbReference>
<dbReference type="AlphaFoldDB" id="A0A8H9HEM6"/>
<keyword evidence="4" id="KW-1185">Reference proteome</keyword>
<gene>
    <name evidence="3" type="ORF">GCM10010227_02130</name>
    <name evidence="2" type="ORF">Sgou_42060</name>
</gene>
<name>A0A8H9HEM6_9ACTN</name>
<feature type="region of interest" description="Disordered" evidence="1">
    <location>
        <begin position="1"/>
        <end position="82"/>
    </location>
</feature>
<dbReference type="Proteomes" id="UP000660975">
    <property type="component" value="Unassembled WGS sequence"/>
</dbReference>
<reference evidence="3" key="3">
    <citation type="submission" date="2020-09" db="EMBL/GenBank/DDBJ databases">
        <authorList>
            <person name="Sun Q."/>
            <person name="Ohkuma M."/>
        </authorList>
    </citation>
    <scope>NUCLEOTIDE SEQUENCE</scope>
    <source>
        <strain evidence="3">JCM 4136</strain>
    </source>
</reference>
<evidence type="ECO:0000313" key="4">
    <source>
        <dbReference type="Proteomes" id="UP000480804"/>
    </source>
</evidence>
<protein>
    <submittedName>
        <fullName evidence="3">Uncharacterized protein</fullName>
    </submittedName>
</protein>
<dbReference type="Proteomes" id="UP000480804">
    <property type="component" value="Unassembled WGS sequence"/>
</dbReference>
<evidence type="ECO:0000313" key="2">
    <source>
        <dbReference type="EMBL" id="GFH79536.1"/>
    </source>
</evidence>
<reference evidence="2 4" key="2">
    <citation type="submission" date="2020-02" db="EMBL/GenBank/DDBJ databases">
        <title>Whole genome shotgun sequence of Streptomyces gougerotii NBRC 13043.</title>
        <authorList>
            <person name="Ichikawa N."/>
            <person name="Komaki H."/>
            <person name="Tamura T."/>
        </authorList>
    </citation>
    <scope>NUCLEOTIDE SEQUENCE [LARGE SCALE GENOMIC DNA]</scope>
    <source>
        <strain evidence="2 4">NBRC 13043</strain>
    </source>
</reference>
<comment type="caution">
    <text evidence="3">The sequence shown here is derived from an EMBL/GenBank/DDBJ whole genome shotgun (WGS) entry which is preliminary data.</text>
</comment>
<proteinExistence type="predicted"/>
<evidence type="ECO:0000256" key="1">
    <source>
        <dbReference type="SAM" id="MobiDB-lite"/>
    </source>
</evidence>
<dbReference type="EMBL" id="BLLO01000020">
    <property type="protein sequence ID" value="GFH79536.1"/>
    <property type="molecule type" value="Genomic_DNA"/>
</dbReference>